<feature type="chain" id="PRO_5038350765" evidence="1">
    <location>
        <begin position="21"/>
        <end position="178"/>
    </location>
</feature>
<evidence type="ECO:0000313" key="2">
    <source>
        <dbReference type="EMBL" id="HIZ88668.1"/>
    </source>
</evidence>
<dbReference type="Proteomes" id="UP000824176">
    <property type="component" value="Unassembled WGS sequence"/>
</dbReference>
<dbReference type="EMBL" id="DXAQ01000027">
    <property type="protein sequence ID" value="HIZ88668.1"/>
    <property type="molecule type" value="Genomic_DNA"/>
</dbReference>
<feature type="signal peptide" evidence="1">
    <location>
        <begin position="1"/>
        <end position="20"/>
    </location>
</feature>
<dbReference type="AlphaFoldDB" id="A0A9D2GRF2"/>
<reference evidence="2" key="1">
    <citation type="journal article" date="2021" name="PeerJ">
        <title>Extensive microbial diversity within the chicken gut microbiome revealed by metagenomics and culture.</title>
        <authorList>
            <person name="Gilroy R."/>
            <person name="Ravi A."/>
            <person name="Getino M."/>
            <person name="Pursley I."/>
            <person name="Horton D.L."/>
            <person name="Alikhan N.F."/>
            <person name="Baker D."/>
            <person name="Gharbi K."/>
            <person name="Hall N."/>
            <person name="Watson M."/>
            <person name="Adriaenssens E.M."/>
            <person name="Foster-Nyarko E."/>
            <person name="Jarju S."/>
            <person name="Secka A."/>
            <person name="Antonio M."/>
            <person name="Oren A."/>
            <person name="Chaudhuri R.R."/>
            <person name="La Ragione R."/>
            <person name="Hildebrand F."/>
            <person name="Pallen M.J."/>
        </authorList>
    </citation>
    <scope>NUCLEOTIDE SEQUENCE</scope>
    <source>
        <strain evidence="2">ChiW4-1371</strain>
    </source>
</reference>
<evidence type="ECO:0000256" key="1">
    <source>
        <dbReference type="SAM" id="SignalP"/>
    </source>
</evidence>
<organism evidence="2 3">
    <name type="scientific">Candidatus Mucispirillum faecigallinarum</name>
    <dbReference type="NCBI Taxonomy" id="2838699"/>
    <lineage>
        <taxon>Bacteria</taxon>
        <taxon>Pseudomonadati</taxon>
        <taxon>Deferribacterota</taxon>
        <taxon>Deferribacteres</taxon>
        <taxon>Deferribacterales</taxon>
        <taxon>Mucispirillaceae</taxon>
        <taxon>Mucispirillum</taxon>
    </lineage>
</organism>
<sequence>MKKFILVSMFTMLAVLSVYAADEKKLSEVVAVEYNSTILDVEDNDLKVNDSVLLLPAGESEGIVTAVEGSIVIVSLNNNGFAEGSKILLNNADRLGKAGAKQAVVKAVKLNSLILDVKNNSFKVQDRVSLEADGSNQAKVTSVNGNIVILSINDSGYAEGSKLLIKKGKERFVEKMKK</sequence>
<gene>
    <name evidence="2" type="ORF">H9804_01885</name>
</gene>
<protein>
    <submittedName>
        <fullName evidence="2">Uncharacterized protein</fullName>
    </submittedName>
</protein>
<accession>A0A9D2GRF2</accession>
<name>A0A9D2GRF2_9BACT</name>
<comment type="caution">
    <text evidence="2">The sequence shown here is derived from an EMBL/GenBank/DDBJ whole genome shotgun (WGS) entry which is preliminary data.</text>
</comment>
<evidence type="ECO:0000313" key="3">
    <source>
        <dbReference type="Proteomes" id="UP000824176"/>
    </source>
</evidence>
<reference evidence="2" key="2">
    <citation type="submission" date="2021-04" db="EMBL/GenBank/DDBJ databases">
        <authorList>
            <person name="Gilroy R."/>
        </authorList>
    </citation>
    <scope>NUCLEOTIDE SEQUENCE</scope>
    <source>
        <strain evidence="2">ChiW4-1371</strain>
    </source>
</reference>
<keyword evidence="1" id="KW-0732">Signal</keyword>
<proteinExistence type="predicted"/>